<dbReference type="OrthoDB" id="7270238at2"/>
<evidence type="ECO:0000256" key="1">
    <source>
        <dbReference type="SAM" id="SignalP"/>
    </source>
</evidence>
<keyword evidence="3" id="KW-1185">Reference proteome</keyword>
<protein>
    <recommendedName>
        <fullName evidence="4">Sel1 repeat protein</fullName>
    </recommendedName>
</protein>
<dbReference type="Gene3D" id="1.25.40.10">
    <property type="entry name" value="Tetratricopeptide repeat domain"/>
    <property type="match status" value="1"/>
</dbReference>
<dbReference type="EMBL" id="LMCB01000059">
    <property type="protein sequence ID" value="KZL15749.1"/>
    <property type="molecule type" value="Genomic_DNA"/>
</dbReference>
<dbReference type="Proteomes" id="UP000076577">
    <property type="component" value="Unassembled WGS sequence"/>
</dbReference>
<dbReference type="RefSeq" id="WP_068008839.1">
    <property type="nucleotide sequence ID" value="NZ_FOFM01000003.1"/>
</dbReference>
<keyword evidence="1" id="KW-0732">Signal</keyword>
<dbReference type="STRING" id="989403.SAMN05421798_103284"/>
<dbReference type="SUPFAM" id="SSF81901">
    <property type="entry name" value="HCP-like"/>
    <property type="match status" value="1"/>
</dbReference>
<sequence>MISRSIRFLVLALSLSLIPTIAFSQSSQAKASDVSYEEAVSLFDAERYEEALPAFEALAEAGSPQAARQLSKMFKLGLGTSEDVNSAIDWGIKAQKLEGKGIIDAYASLFVENVGLETKFNEHVLAIHLQGVFALHPLADNFDEKIRIEIRSYKYNFEHFQGPARDFYTALALSFEFFSSEQKLDIAELAYNLRIPDHQKIYDQFAFTFKFYEEIIRKMEGKPEKYSSKYDNDYLDKLKNQFQAYITRLNQGLLKALPRERFLETYARKGTPAAQWELGRGIFLGNPFPKDELCGLSWMTAALLNGGGNWAEFEGYAKTTSHLTQQVIFDKVQASIASDYSESPCS</sequence>
<evidence type="ECO:0008006" key="4">
    <source>
        <dbReference type="Google" id="ProtNLM"/>
    </source>
</evidence>
<accession>A0A165W056</accession>
<gene>
    <name evidence="2" type="ORF">PsAD2_03518</name>
</gene>
<name>A0A165W056_9HYPH</name>
<organism evidence="2 3">
    <name type="scientific">Pseudovibrio axinellae</name>
    <dbReference type="NCBI Taxonomy" id="989403"/>
    <lineage>
        <taxon>Bacteria</taxon>
        <taxon>Pseudomonadati</taxon>
        <taxon>Pseudomonadota</taxon>
        <taxon>Alphaproteobacteria</taxon>
        <taxon>Hyphomicrobiales</taxon>
        <taxon>Stappiaceae</taxon>
        <taxon>Pseudovibrio</taxon>
    </lineage>
</organism>
<feature type="signal peptide" evidence="1">
    <location>
        <begin position="1"/>
        <end position="24"/>
    </location>
</feature>
<comment type="caution">
    <text evidence="2">The sequence shown here is derived from an EMBL/GenBank/DDBJ whole genome shotgun (WGS) entry which is preliminary data.</text>
</comment>
<reference evidence="2 3" key="1">
    <citation type="journal article" date="2016" name="Front. Microbiol.">
        <title>Comparative Genomic Analysis Reveals a Diverse Repertoire of Genes Involved in Prokaryote-Eukaryote Interactions within the Pseudovibrio Genus.</title>
        <authorList>
            <person name="Romano S."/>
            <person name="Fernandez-Guerra A."/>
            <person name="Reen F.J."/>
            <person name="Glockner F.O."/>
            <person name="Crowley S.P."/>
            <person name="O'Sullivan O."/>
            <person name="Cotter P.D."/>
            <person name="Adams C."/>
            <person name="Dobson A.D."/>
            <person name="O'Gara F."/>
        </authorList>
    </citation>
    <scope>NUCLEOTIDE SEQUENCE [LARGE SCALE GENOMIC DNA]</scope>
    <source>
        <strain evidence="2 3">Ad2</strain>
    </source>
</reference>
<dbReference type="PATRIC" id="fig|989403.3.peg.3796"/>
<evidence type="ECO:0000313" key="3">
    <source>
        <dbReference type="Proteomes" id="UP000076577"/>
    </source>
</evidence>
<feature type="chain" id="PRO_5007868359" description="Sel1 repeat protein" evidence="1">
    <location>
        <begin position="25"/>
        <end position="346"/>
    </location>
</feature>
<dbReference type="AlphaFoldDB" id="A0A165W056"/>
<dbReference type="InterPro" id="IPR011990">
    <property type="entry name" value="TPR-like_helical_dom_sf"/>
</dbReference>
<proteinExistence type="predicted"/>
<evidence type="ECO:0000313" key="2">
    <source>
        <dbReference type="EMBL" id="KZL15749.1"/>
    </source>
</evidence>